<protein>
    <recommendedName>
        <fullName evidence="4">TAP42-like protein</fullName>
    </recommendedName>
</protein>
<dbReference type="GO" id="GO:0005829">
    <property type="term" value="C:cytosol"/>
    <property type="evidence" value="ECO:0007669"/>
    <property type="project" value="TreeGrafter"/>
</dbReference>
<dbReference type="Gene3D" id="1.25.40.540">
    <property type="entry name" value="TAP42-like family"/>
    <property type="match status" value="1"/>
</dbReference>
<dbReference type="GO" id="GO:0035303">
    <property type="term" value="P:regulation of dephosphorylation"/>
    <property type="evidence" value="ECO:0007669"/>
    <property type="project" value="TreeGrafter"/>
</dbReference>
<dbReference type="AlphaFoldDB" id="A0A9P8RTT3"/>
<feature type="compositionally biased region" description="Basic and acidic residues" evidence="1">
    <location>
        <begin position="223"/>
        <end position="241"/>
    </location>
</feature>
<keyword evidence="3" id="KW-1185">Reference proteome</keyword>
<dbReference type="PANTHER" id="PTHR10933:SF9">
    <property type="entry name" value="IMMUNOGLOBULIN-BINDING PROTEIN 1"/>
    <property type="match status" value="1"/>
</dbReference>
<dbReference type="GO" id="GO:0009966">
    <property type="term" value="P:regulation of signal transduction"/>
    <property type="evidence" value="ECO:0007669"/>
    <property type="project" value="InterPro"/>
</dbReference>
<dbReference type="GO" id="GO:0051721">
    <property type="term" value="F:protein phosphatase 2A binding"/>
    <property type="evidence" value="ECO:0007669"/>
    <property type="project" value="TreeGrafter"/>
</dbReference>
<proteinExistence type="predicted"/>
<sequence>MAEPQNLRTIFASAEAQRKQLESAIETSSSEYQRSLGAVIATYEECRRFADDLSLFSPNETIDDVSSRNLQYMLINYYLAELITRDNTSDRKGILRQAREAYEKYLRLLESYDILSSSDAKLFERYLDDRDSFSTASTTDATLRRDTKIARFKEEKEMKRKLEHLAENPSALQNDDSVLRDLHLTNITFCAHQAFQSLESIAQELHILAMAPPAPPSNTETITSDHRKRDGVTDRYSDRLDPPISQLLAGNRAGPILGKDGKVLRPVTLLGNREQLQKRVFKPGHNLPTMTIDELLEEEKRRGGIIDGGGVASGIRQEPDEDNHEKADEETLKARAWDEFTEANPKGSGNTMNRG</sequence>
<dbReference type="InterPro" id="IPR007304">
    <property type="entry name" value="TAP46-like"/>
</dbReference>
<organism evidence="2 3">
    <name type="scientific">Trichoglossum hirsutum</name>
    <dbReference type="NCBI Taxonomy" id="265104"/>
    <lineage>
        <taxon>Eukaryota</taxon>
        <taxon>Fungi</taxon>
        <taxon>Dikarya</taxon>
        <taxon>Ascomycota</taxon>
        <taxon>Pezizomycotina</taxon>
        <taxon>Geoglossomycetes</taxon>
        <taxon>Geoglossales</taxon>
        <taxon>Geoglossaceae</taxon>
        <taxon>Trichoglossum</taxon>
    </lineage>
</organism>
<evidence type="ECO:0000313" key="3">
    <source>
        <dbReference type="Proteomes" id="UP000750711"/>
    </source>
</evidence>
<feature type="compositionally biased region" description="Basic and acidic residues" evidence="1">
    <location>
        <begin position="323"/>
        <end position="338"/>
    </location>
</feature>
<feature type="region of interest" description="Disordered" evidence="1">
    <location>
        <begin position="304"/>
        <end position="355"/>
    </location>
</feature>
<accession>A0A9P8RTT3</accession>
<dbReference type="InterPro" id="IPR038511">
    <property type="entry name" value="TAP42/TAP46-like_sf"/>
</dbReference>
<evidence type="ECO:0000256" key="1">
    <source>
        <dbReference type="SAM" id="MobiDB-lite"/>
    </source>
</evidence>
<dbReference type="Pfam" id="PF04177">
    <property type="entry name" value="TAP42"/>
    <property type="match status" value="1"/>
</dbReference>
<evidence type="ECO:0000313" key="2">
    <source>
        <dbReference type="EMBL" id="KAH0566326.1"/>
    </source>
</evidence>
<dbReference type="Proteomes" id="UP000750711">
    <property type="component" value="Unassembled WGS sequence"/>
</dbReference>
<dbReference type="EMBL" id="JAGHQM010000015">
    <property type="protein sequence ID" value="KAH0566326.1"/>
    <property type="molecule type" value="Genomic_DNA"/>
</dbReference>
<gene>
    <name evidence="2" type="ORF">GP486_000262</name>
</gene>
<comment type="caution">
    <text evidence="2">The sequence shown here is derived from an EMBL/GenBank/DDBJ whole genome shotgun (WGS) entry which is preliminary data.</text>
</comment>
<evidence type="ECO:0008006" key="4">
    <source>
        <dbReference type="Google" id="ProtNLM"/>
    </source>
</evidence>
<feature type="region of interest" description="Disordered" evidence="1">
    <location>
        <begin position="214"/>
        <end position="243"/>
    </location>
</feature>
<dbReference type="PANTHER" id="PTHR10933">
    <property type="entry name" value="IMMUNOGLOBULIN-BINDING PROTEIN 1"/>
    <property type="match status" value="1"/>
</dbReference>
<reference evidence="2" key="1">
    <citation type="submission" date="2021-03" db="EMBL/GenBank/DDBJ databases">
        <title>Comparative genomics and phylogenomic investigation of the class Geoglossomycetes provide insights into ecological specialization and systematics.</title>
        <authorList>
            <person name="Melie T."/>
            <person name="Pirro S."/>
            <person name="Miller A.N."/>
            <person name="Quandt A."/>
        </authorList>
    </citation>
    <scope>NUCLEOTIDE SEQUENCE</scope>
    <source>
        <strain evidence="2">CAQ_001_2017</strain>
    </source>
</reference>
<name>A0A9P8RTT3_9PEZI</name>